<dbReference type="AlphaFoldDB" id="A0A6N7V1L0"/>
<dbReference type="Gene3D" id="2.170.120.30">
    <property type="match status" value="1"/>
</dbReference>
<name>A0A6N7V1L0_9FIRM</name>
<dbReference type="PANTHER" id="PTHR37804:SF1">
    <property type="entry name" value="CDAA REGULATORY PROTEIN CDAR"/>
    <property type="match status" value="1"/>
</dbReference>
<dbReference type="Gene3D" id="2.170.120.40">
    <property type="entry name" value="YbbR-like domain"/>
    <property type="match status" value="1"/>
</dbReference>
<protein>
    <recommendedName>
        <fullName evidence="3">YbbR-like domain-containing protein</fullName>
    </recommendedName>
</protein>
<organism evidence="1 2">
    <name type="scientific">Holdemanella porci</name>
    <dbReference type="NCBI Taxonomy" id="2652276"/>
    <lineage>
        <taxon>Bacteria</taxon>
        <taxon>Bacillati</taxon>
        <taxon>Bacillota</taxon>
        <taxon>Erysipelotrichia</taxon>
        <taxon>Erysipelotrichales</taxon>
        <taxon>Erysipelotrichaceae</taxon>
        <taxon>Holdemanella</taxon>
    </lineage>
</organism>
<sequence length="264" mass="28864">MESPNKKSPSVWFNELRGLLTLIFQKVSKLVDRVLFDKKGSVIISLVLSIMICVVVNYEDISLKLFNDTRTTVDLRNVAVEVQADTDKYDVAGVPSTVDVSLTGDATSIQVFRSKGSVQVVADLKKYSEGENIINLKVKNLPEKIEAVVDPATIDVTLSKKVTKSFTIQPELLVGSNQKVTDFETPTIDVMTVKITASQNQLNSIRIVKALIDCTGQIQDFEANAALAAYDAKGNRVNVTLSPETVHASVKLAKNTSSDKEDSE</sequence>
<dbReference type="Proteomes" id="UP000434241">
    <property type="component" value="Unassembled WGS sequence"/>
</dbReference>
<accession>A0A6N7V1L0</accession>
<dbReference type="PANTHER" id="PTHR37804">
    <property type="entry name" value="CDAA REGULATORY PROTEIN CDAR"/>
    <property type="match status" value="1"/>
</dbReference>
<dbReference type="Pfam" id="PF07949">
    <property type="entry name" value="YbbR"/>
    <property type="match status" value="1"/>
</dbReference>
<reference evidence="1 2" key="1">
    <citation type="submission" date="2019-08" db="EMBL/GenBank/DDBJ databases">
        <title>In-depth cultivation of the pig gut microbiome towards novel bacterial diversity and tailored functional studies.</title>
        <authorList>
            <person name="Wylensek D."/>
            <person name="Hitch T.C.A."/>
            <person name="Clavel T."/>
        </authorList>
    </citation>
    <scope>NUCLEOTIDE SEQUENCE [LARGE SCALE GENOMIC DNA]</scope>
    <source>
        <strain evidence="1 2">LKV-472-APC-3</strain>
    </source>
</reference>
<evidence type="ECO:0000313" key="2">
    <source>
        <dbReference type="Proteomes" id="UP000434241"/>
    </source>
</evidence>
<gene>
    <name evidence="1" type="ORF">FYJ55_01965</name>
</gene>
<dbReference type="RefSeq" id="WP_154555409.1">
    <property type="nucleotide sequence ID" value="NZ_JAQCYS010000010.1"/>
</dbReference>
<comment type="caution">
    <text evidence="1">The sequence shown here is derived from an EMBL/GenBank/DDBJ whole genome shotgun (WGS) entry which is preliminary data.</text>
</comment>
<keyword evidence="2" id="KW-1185">Reference proteome</keyword>
<proteinExistence type="predicted"/>
<dbReference type="InterPro" id="IPR053154">
    <property type="entry name" value="c-di-AMP_regulator"/>
</dbReference>
<dbReference type="EMBL" id="VUMR01000005">
    <property type="protein sequence ID" value="MSS55706.1"/>
    <property type="molecule type" value="Genomic_DNA"/>
</dbReference>
<dbReference type="GeneID" id="93158064"/>
<dbReference type="InterPro" id="IPR012505">
    <property type="entry name" value="YbbR"/>
</dbReference>
<evidence type="ECO:0000313" key="1">
    <source>
        <dbReference type="EMBL" id="MSS55706.1"/>
    </source>
</evidence>
<evidence type="ECO:0008006" key="3">
    <source>
        <dbReference type="Google" id="ProtNLM"/>
    </source>
</evidence>